<evidence type="ECO:0000256" key="7">
    <source>
        <dbReference type="ARBA" id="ARBA00023033"/>
    </source>
</evidence>
<gene>
    <name evidence="9" type="ORF">E4U13_002225</name>
</gene>
<dbReference type="Gene3D" id="1.10.630.10">
    <property type="entry name" value="Cytochrome P450"/>
    <property type="match status" value="1"/>
</dbReference>
<evidence type="ECO:0000256" key="5">
    <source>
        <dbReference type="ARBA" id="ARBA00022723"/>
    </source>
</evidence>
<dbReference type="GO" id="GO:0004497">
    <property type="term" value="F:monooxygenase activity"/>
    <property type="evidence" value="ECO:0007669"/>
    <property type="project" value="UniProtKB-KW"/>
</dbReference>
<dbReference type="SUPFAM" id="SSF48264">
    <property type="entry name" value="Cytochrome P450"/>
    <property type="match status" value="1"/>
</dbReference>
<keyword evidence="8" id="KW-0349">Heme</keyword>
<keyword evidence="7" id="KW-0503">Monooxygenase</keyword>
<evidence type="ECO:0000256" key="8">
    <source>
        <dbReference type="PIRSR" id="PIRSR602403-1"/>
    </source>
</evidence>
<dbReference type="Pfam" id="PF00067">
    <property type="entry name" value="p450"/>
    <property type="match status" value="1"/>
</dbReference>
<evidence type="ECO:0008006" key="11">
    <source>
        <dbReference type="Google" id="ProtNLM"/>
    </source>
</evidence>
<proteinExistence type="inferred from homology"/>
<sequence>MSSHAPISGNMHAILDLLAHNPVSATLSTIAIIFLTSVLLFSSPASHHKPSTDGKASPPSMPAYWLPFLAHGPQFLRKTGFLASLQKQYPEGIFSLKFLGKTHHVIHEPGLASTLMNRPKTTYEEKWLAARLLSTSFGLRKQDHATYGKLAHETPELFKHMLSEPGLGELVHAMVGQIKRHIHDFVTFNSAPADQMDWERFSDVDVLQNSKGETVVEADLMSLTRNFVAATANPALMGTNFVENFPEFWELLWKFDDGMVLLAANVPAWIPWPRLQRAKAARARMLARTLEFEVAMDKYFQGEDPGIQWQDLHNVSTYVKSRVELFRNRGLSLEARATCDVALSWAMNANANPLIFWLIYELCRDPVLLEIVREEIAPFVKVVQPAHDFGPAVWVPPEVESLDVDGLINHCPHLKAAYFETLRVYTGVWTVKWLTEDVTLKRRGSNADAFLLQKGNMAHVVHELHQFDADYFPNPKEWHHDRFLKEIDDGHGRKLQTVDMGTLRPYGGGPSMCKGRAFAMRELLLYSSFIISFYDISPPRGQAWEEPATCKRAASRYPVKPVKVWIKKRVFDTNSKSKSDSKAENAENAD</sequence>
<name>A0A9P7Q1J0_9HYPO</name>
<evidence type="ECO:0000313" key="9">
    <source>
        <dbReference type="EMBL" id="KAG6115950.1"/>
    </source>
</evidence>
<organism evidence="9 10">
    <name type="scientific">Claviceps humidiphila</name>
    <dbReference type="NCBI Taxonomy" id="1294629"/>
    <lineage>
        <taxon>Eukaryota</taxon>
        <taxon>Fungi</taxon>
        <taxon>Dikarya</taxon>
        <taxon>Ascomycota</taxon>
        <taxon>Pezizomycotina</taxon>
        <taxon>Sordariomycetes</taxon>
        <taxon>Hypocreomycetidae</taxon>
        <taxon>Hypocreales</taxon>
        <taxon>Clavicipitaceae</taxon>
        <taxon>Claviceps</taxon>
    </lineage>
</organism>
<reference evidence="9 10" key="1">
    <citation type="journal article" date="2020" name="bioRxiv">
        <title>Whole genome comparisons of ergot fungi reveals the divergence and evolution of species within the genus Claviceps are the result of varying mechanisms driving genome evolution and host range expansion.</title>
        <authorList>
            <person name="Wyka S.A."/>
            <person name="Mondo S.J."/>
            <person name="Liu M."/>
            <person name="Dettman J."/>
            <person name="Nalam V."/>
            <person name="Broders K.D."/>
        </authorList>
    </citation>
    <scope>NUCLEOTIDE SEQUENCE [LARGE SCALE GENOMIC DNA]</scope>
    <source>
        <strain evidence="9 10">LM576</strain>
    </source>
</reference>
<dbReference type="CDD" id="cd11040">
    <property type="entry name" value="CYP7_CYP8-like"/>
    <property type="match status" value="1"/>
</dbReference>
<dbReference type="InterPro" id="IPR001128">
    <property type="entry name" value="Cyt_P450"/>
</dbReference>
<dbReference type="AlphaFoldDB" id="A0A9P7Q1J0"/>
<keyword evidence="10" id="KW-1185">Reference proteome</keyword>
<comment type="caution">
    <text evidence="9">The sequence shown here is derived from an EMBL/GenBank/DDBJ whole genome shotgun (WGS) entry which is preliminary data.</text>
</comment>
<evidence type="ECO:0000256" key="3">
    <source>
        <dbReference type="ARBA" id="ARBA00010617"/>
    </source>
</evidence>
<dbReference type="PANTHER" id="PTHR24306">
    <property type="match status" value="1"/>
</dbReference>
<keyword evidence="7" id="KW-0560">Oxidoreductase</keyword>
<evidence type="ECO:0000256" key="6">
    <source>
        <dbReference type="ARBA" id="ARBA00023004"/>
    </source>
</evidence>
<dbReference type="InterPro" id="IPR002403">
    <property type="entry name" value="Cyt_P450_E_grp-IV"/>
</dbReference>
<comment type="similarity">
    <text evidence="3">Belongs to the cytochrome P450 family.</text>
</comment>
<comment type="subcellular location">
    <subcellularLocation>
        <location evidence="2">Endoplasmic reticulum membrane</location>
        <topology evidence="2">Single-pass membrane protein</topology>
    </subcellularLocation>
</comment>
<keyword evidence="6 8" id="KW-0408">Iron</keyword>
<dbReference type="GO" id="GO:0005789">
    <property type="term" value="C:endoplasmic reticulum membrane"/>
    <property type="evidence" value="ECO:0007669"/>
    <property type="project" value="UniProtKB-SubCell"/>
</dbReference>
<accession>A0A9P7Q1J0</accession>
<evidence type="ECO:0000256" key="2">
    <source>
        <dbReference type="ARBA" id="ARBA00004389"/>
    </source>
</evidence>
<protein>
    <recommendedName>
        <fullName evidence="11">Cytochrome P450 7B1</fullName>
    </recommendedName>
</protein>
<keyword evidence="4" id="KW-0443">Lipid metabolism</keyword>
<dbReference type="EMBL" id="SRQM01000197">
    <property type="protein sequence ID" value="KAG6115950.1"/>
    <property type="molecule type" value="Genomic_DNA"/>
</dbReference>
<evidence type="ECO:0000313" key="10">
    <source>
        <dbReference type="Proteomes" id="UP000732380"/>
    </source>
</evidence>
<evidence type="ECO:0000256" key="4">
    <source>
        <dbReference type="ARBA" id="ARBA00022516"/>
    </source>
</evidence>
<dbReference type="GO" id="GO:0016705">
    <property type="term" value="F:oxidoreductase activity, acting on paired donors, with incorporation or reduction of molecular oxygen"/>
    <property type="evidence" value="ECO:0007669"/>
    <property type="project" value="InterPro"/>
</dbReference>
<feature type="binding site" description="axial binding residue" evidence="8">
    <location>
        <position position="513"/>
    </location>
    <ligand>
        <name>heme</name>
        <dbReference type="ChEBI" id="CHEBI:30413"/>
    </ligand>
    <ligandPart>
        <name>Fe</name>
        <dbReference type="ChEBI" id="CHEBI:18248"/>
    </ligandPart>
</feature>
<dbReference type="InterPro" id="IPR036396">
    <property type="entry name" value="Cyt_P450_sf"/>
</dbReference>
<dbReference type="GO" id="GO:0020037">
    <property type="term" value="F:heme binding"/>
    <property type="evidence" value="ECO:0007669"/>
    <property type="project" value="InterPro"/>
</dbReference>
<keyword evidence="5 8" id="KW-0479">Metal-binding</keyword>
<comment type="cofactor">
    <cofactor evidence="1 8">
        <name>heme</name>
        <dbReference type="ChEBI" id="CHEBI:30413"/>
    </cofactor>
</comment>
<dbReference type="PRINTS" id="PR00465">
    <property type="entry name" value="EP450IV"/>
</dbReference>
<dbReference type="GO" id="GO:0005506">
    <property type="term" value="F:iron ion binding"/>
    <property type="evidence" value="ECO:0007669"/>
    <property type="project" value="InterPro"/>
</dbReference>
<keyword evidence="4" id="KW-0444">Lipid biosynthesis</keyword>
<dbReference type="PANTHER" id="PTHR24306:SF7">
    <property type="entry name" value="AHBB"/>
    <property type="match status" value="1"/>
</dbReference>
<dbReference type="Proteomes" id="UP000732380">
    <property type="component" value="Unassembled WGS sequence"/>
</dbReference>
<evidence type="ECO:0000256" key="1">
    <source>
        <dbReference type="ARBA" id="ARBA00001971"/>
    </source>
</evidence>